<name>A0A0C9S483_AMBAM</name>
<keyword evidence="1" id="KW-0732">Signal</keyword>
<feature type="domain" description="BPTI/Kunitz inhibitor" evidence="2">
    <location>
        <begin position="43"/>
        <end position="97"/>
    </location>
</feature>
<dbReference type="Gene3D" id="4.10.410.10">
    <property type="entry name" value="Pancreatic trypsin inhibitor Kunitz domain"/>
    <property type="match status" value="1"/>
</dbReference>
<evidence type="ECO:0000313" key="3">
    <source>
        <dbReference type="EMBL" id="JAG92009.1"/>
    </source>
</evidence>
<dbReference type="InterPro" id="IPR036880">
    <property type="entry name" value="Kunitz_BPTI_sf"/>
</dbReference>
<sequence>MNSPALLVVALSVIFMQGSAKEEETLAQEPQENTKGSQVNQLCRVPEGQCRGRPDEGGYIRWYYDARLGICGMYRQGSTCSRTTNDFPTCWKCEEVCFNGLRPEETREFCTNATSNYNKNLQPDD</sequence>
<accession>A0A0C9S483</accession>
<dbReference type="PROSITE" id="PS50279">
    <property type="entry name" value="BPTI_KUNITZ_2"/>
    <property type="match status" value="1"/>
</dbReference>
<dbReference type="EMBL" id="GBZX01000731">
    <property type="protein sequence ID" value="JAG92009.1"/>
    <property type="molecule type" value="mRNA"/>
</dbReference>
<proteinExistence type="evidence at transcript level"/>
<protein>
    <submittedName>
        <fullName evidence="3">Putative secreted protein</fullName>
    </submittedName>
</protein>
<dbReference type="GO" id="GO:0004867">
    <property type="term" value="F:serine-type endopeptidase inhibitor activity"/>
    <property type="evidence" value="ECO:0007669"/>
    <property type="project" value="InterPro"/>
</dbReference>
<dbReference type="SUPFAM" id="SSF57362">
    <property type="entry name" value="BPTI-like"/>
    <property type="match status" value="1"/>
</dbReference>
<evidence type="ECO:0000259" key="2">
    <source>
        <dbReference type="PROSITE" id="PS50279"/>
    </source>
</evidence>
<evidence type="ECO:0000256" key="1">
    <source>
        <dbReference type="SAM" id="SignalP"/>
    </source>
</evidence>
<dbReference type="InterPro" id="IPR002223">
    <property type="entry name" value="Kunitz_BPTI"/>
</dbReference>
<reference evidence="3" key="1">
    <citation type="journal article" date="2015" name="PLoS ONE">
        <title>An Insight into the Sialome of the Lone Star Tick, Amblyomma americanum, with a Glimpse on Its Time Dependent Gene Expression.</title>
        <authorList>
            <person name="Karim S."/>
            <person name="Ribeiro J.M."/>
        </authorList>
    </citation>
    <scope>NUCLEOTIDE SEQUENCE</scope>
    <source>
        <tissue evidence="3">Salivary gland</tissue>
    </source>
</reference>
<feature type="signal peptide" evidence="1">
    <location>
        <begin position="1"/>
        <end position="20"/>
    </location>
</feature>
<organism evidence="3">
    <name type="scientific">Amblyomma americanum</name>
    <name type="common">Lone star tick</name>
    <dbReference type="NCBI Taxonomy" id="6943"/>
    <lineage>
        <taxon>Eukaryota</taxon>
        <taxon>Metazoa</taxon>
        <taxon>Ecdysozoa</taxon>
        <taxon>Arthropoda</taxon>
        <taxon>Chelicerata</taxon>
        <taxon>Arachnida</taxon>
        <taxon>Acari</taxon>
        <taxon>Parasitiformes</taxon>
        <taxon>Ixodida</taxon>
        <taxon>Ixodoidea</taxon>
        <taxon>Ixodidae</taxon>
        <taxon>Amblyomminae</taxon>
        <taxon>Amblyomma</taxon>
    </lineage>
</organism>
<dbReference type="AlphaFoldDB" id="A0A0C9S483"/>
<feature type="chain" id="PRO_5002219586" evidence="1">
    <location>
        <begin position="21"/>
        <end position="125"/>
    </location>
</feature>